<name>Q6K316_ORYSJ</name>
<dbReference type="Proteomes" id="UP000000763">
    <property type="component" value="Chromosome 9"/>
</dbReference>
<evidence type="ECO:0000313" key="2">
    <source>
        <dbReference type="EMBL" id="BAD23554.1"/>
    </source>
</evidence>
<proteinExistence type="predicted"/>
<reference evidence="3" key="1">
    <citation type="journal article" date="2005" name="Nature">
        <title>The map-based sequence of the rice genome.</title>
        <authorList>
            <consortium name="International rice genome sequencing project (IRGSP)"/>
            <person name="Matsumoto T."/>
            <person name="Wu J."/>
            <person name="Kanamori H."/>
            <person name="Katayose Y."/>
            <person name="Fujisawa M."/>
            <person name="Namiki N."/>
            <person name="Mizuno H."/>
            <person name="Yamamoto K."/>
            <person name="Antonio B.A."/>
            <person name="Baba T."/>
            <person name="Sakata K."/>
            <person name="Nagamura Y."/>
            <person name="Aoki H."/>
            <person name="Arikawa K."/>
            <person name="Arita K."/>
            <person name="Bito T."/>
            <person name="Chiden Y."/>
            <person name="Fujitsuka N."/>
            <person name="Fukunaka R."/>
            <person name="Hamada M."/>
            <person name="Harada C."/>
            <person name="Hayashi A."/>
            <person name="Hijishita S."/>
            <person name="Honda M."/>
            <person name="Hosokawa S."/>
            <person name="Ichikawa Y."/>
            <person name="Idonuma A."/>
            <person name="Iijima M."/>
            <person name="Ikeda M."/>
            <person name="Ikeno M."/>
            <person name="Ito K."/>
            <person name="Ito S."/>
            <person name="Ito T."/>
            <person name="Ito Y."/>
            <person name="Ito Y."/>
            <person name="Iwabuchi A."/>
            <person name="Kamiya K."/>
            <person name="Karasawa W."/>
            <person name="Kurita K."/>
            <person name="Katagiri S."/>
            <person name="Kikuta A."/>
            <person name="Kobayashi H."/>
            <person name="Kobayashi N."/>
            <person name="Machita K."/>
            <person name="Maehara T."/>
            <person name="Masukawa M."/>
            <person name="Mizubayashi T."/>
            <person name="Mukai Y."/>
            <person name="Nagasaki H."/>
            <person name="Nagata Y."/>
            <person name="Naito S."/>
            <person name="Nakashima M."/>
            <person name="Nakama Y."/>
            <person name="Nakamichi Y."/>
            <person name="Nakamura M."/>
            <person name="Meguro A."/>
            <person name="Negishi M."/>
            <person name="Ohta I."/>
            <person name="Ohta T."/>
            <person name="Okamoto M."/>
            <person name="Ono N."/>
            <person name="Saji S."/>
            <person name="Sakaguchi M."/>
            <person name="Sakai K."/>
            <person name="Shibata M."/>
            <person name="Shimokawa T."/>
            <person name="Song J."/>
            <person name="Takazaki Y."/>
            <person name="Terasawa K."/>
            <person name="Tsugane M."/>
            <person name="Tsuji K."/>
            <person name="Ueda S."/>
            <person name="Waki K."/>
            <person name="Yamagata H."/>
            <person name="Yamamoto M."/>
            <person name="Yamamoto S."/>
            <person name="Yamane H."/>
            <person name="Yoshiki S."/>
            <person name="Yoshihara R."/>
            <person name="Yukawa K."/>
            <person name="Zhong H."/>
            <person name="Yano M."/>
            <person name="Yuan Q."/>
            <person name="Ouyang S."/>
            <person name="Liu J."/>
            <person name="Jones K.M."/>
            <person name="Gansberger K."/>
            <person name="Moffat K."/>
            <person name="Hill J."/>
            <person name="Bera J."/>
            <person name="Fadrosh D."/>
            <person name="Jin S."/>
            <person name="Johri S."/>
            <person name="Kim M."/>
            <person name="Overton L."/>
            <person name="Reardon M."/>
            <person name="Tsitrin T."/>
            <person name="Vuong H."/>
            <person name="Weaver B."/>
            <person name="Ciecko A."/>
            <person name="Tallon L."/>
            <person name="Jackson J."/>
            <person name="Pai G."/>
            <person name="Aken S.V."/>
            <person name="Utterback T."/>
            <person name="Reidmuller S."/>
            <person name="Feldblyum T."/>
            <person name="Hsiao J."/>
            <person name="Zismann V."/>
            <person name="Iobst S."/>
            <person name="de Vazeille A.R."/>
            <person name="Buell C.R."/>
            <person name="Ying K."/>
            <person name="Li Y."/>
            <person name="Lu T."/>
            <person name="Huang Y."/>
            <person name="Zhao Q."/>
            <person name="Feng Q."/>
            <person name="Zhang L."/>
            <person name="Zhu J."/>
            <person name="Weng Q."/>
            <person name="Mu J."/>
            <person name="Lu Y."/>
            <person name="Fan D."/>
            <person name="Liu Y."/>
            <person name="Guan J."/>
            <person name="Zhang Y."/>
            <person name="Yu S."/>
            <person name="Liu X."/>
            <person name="Zhang Y."/>
            <person name="Hong G."/>
            <person name="Han B."/>
            <person name="Choisne N."/>
            <person name="Demange N."/>
            <person name="Orjeda G."/>
            <person name="Samain S."/>
            <person name="Cattolico L."/>
            <person name="Pelletier E."/>
            <person name="Couloux A."/>
            <person name="Segurens B."/>
            <person name="Wincker P."/>
            <person name="D'Hont A."/>
            <person name="Scarpelli C."/>
            <person name="Weissenbach J."/>
            <person name="Salanoubat M."/>
            <person name="Quetier F."/>
            <person name="Yu Y."/>
            <person name="Kim H.R."/>
            <person name="Rambo T."/>
            <person name="Currie J."/>
            <person name="Collura K."/>
            <person name="Luo M."/>
            <person name="Yang T."/>
            <person name="Ammiraju J.S.S."/>
            <person name="Engler F."/>
            <person name="Soderlund C."/>
            <person name="Wing R.A."/>
            <person name="Palmer L.E."/>
            <person name="de la Bastide M."/>
            <person name="Spiegel L."/>
            <person name="Nascimento L."/>
            <person name="Zutavern T."/>
            <person name="O'Shaughnessy A."/>
            <person name="Dike S."/>
            <person name="Dedhia N."/>
            <person name="Preston R."/>
            <person name="Balija V."/>
            <person name="McCombie W.R."/>
            <person name="Chow T."/>
            <person name="Chen H."/>
            <person name="Chung M."/>
            <person name="Chen C."/>
            <person name="Shaw J."/>
            <person name="Wu H."/>
            <person name="Hsiao K."/>
            <person name="Chao Y."/>
            <person name="Chu M."/>
            <person name="Cheng C."/>
            <person name="Hour A."/>
            <person name="Lee P."/>
            <person name="Lin S."/>
            <person name="Lin Y."/>
            <person name="Liou J."/>
            <person name="Liu S."/>
            <person name="Hsing Y."/>
            <person name="Raghuvanshi S."/>
            <person name="Mohanty A."/>
            <person name="Bharti A.K."/>
            <person name="Gaur A."/>
            <person name="Gupta V."/>
            <person name="Kumar D."/>
            <person name="Ravi V."/>
            <person name="Vij S."/>
            <person name="Kapur A."/>
            <person name="Khurana P."/>
            <person name="Khurana P."/>
            <person name="Khurana J.P."/>
            <person name="Tyagi A.K."/>
            <person name="Gaikwad K."/>
            <person name="Singh A."/>
            <person name="Dalal V."/>
            <person name="Srivastava S."/>
            <person name="Dixit A."/>
            <person name="Pal A.K."/>
            <person name="Ghazi I.A."/>
            <person name="Yadav M."/>
            <person name="Pandit A."/>
            <person name="Bhargava A."/>
            <person name="Sureshbabu K."/>
            <person name="Batra K."/>
            <person name="Sharma T.R."/>
            <person name="Mohapatra T."/>
            <person name="Singh N.K."/>
            <person name="Messing J."/>
            <person name="Nelson A.B."/>
            <person name="Fuks G."/>
            <person name="Kavchok S."/>
            <person name="Keizer G."/>
            <person name="Linton E."/>
            <person name="Llaca V."/>
            <person name="Song R."/>
            <person name="Tanyolac B."/>
            <person name="Young S."/>
            <person name="Ho-Il K."/>
            <person name="Hahn J.H."/>
            <person name="Sangsakoo G."/>
            <person name="Vanavichit A."/>
            <person name="de Mattos Luiz.A.T."/>
            <person name="Zimmer P.D."/>
            <person name="Malone G."/>
            <person name="Dellagostin O."/>
            <person name="de Oliveira A.C."/>
            <person name="Bevan M."/>
            <person name="Bancroft I."/>
            <person name="Minx P."/>
            <person name="Cordum H."/>
            <person name="Wilson R."/>
            <person name="Cheng Z."/>
            <person name="Jin W."/>
            <person name="Jiang J."/>
            <person name="Leong S.A."/>
            <person name="Iwama H."/>
            <person name="Gojobori T."/>
            <person name="Itoh T."/>
            <person name="Niimura Y."/>
            <person name="Fujii Y."/>
            <person name="Habara T."/>
            <person name="Sakai H."/>
            <person name="Sato Y."/>
            <person name="Wilson G."/>
            <person name="Kumar K."/>
            <person name="McCouch S."/>
            <person name="Juretic N."/>
            <person name="Hoen D."/>
            <person name="Wright S."/>
            <person name="Bruskiewich R."/>
            <person name="Bureau T."/>
            <person name="Miyao A."/>
            <person name="Hirochika H."/>
            <person name="Nishikawa T."/>
            <person name="Kadowaki K."/>
            <person name="Sugiura M."/>
            <person name="Burr B."/>
            <person name="Sasaki T."/>
        </authorList>
    </citation>
    <scope>NUCLEOTIDE SEQUENCE [LARGE SCALE GENOMIC DNA]</scope>
    <source>
        <strain evidence="3">cv. Nipponbare</strain>
    </source>
</reference>
<feature type="compositionally biased region" description="Basic residues" evidence="1">
    <location>
        <begin position="37"/>
        <end position="49"/>
    </location>
</feature>
<evidence type="ECO:0000313" key="3">
    <source>
        <dbReference type="Proteomes" id="UP000000763"/>
    </source>
</evidence>
<accession>Q6K316</accession>
<sequence length="66" mass="7181">MSPTGGAHLSVTRGRMGRGGRPSWRVGKGEGIGPAAQRKKKTKENEKKRKMISRAFIKCLCTILIG</sequence>
<reference evidence="3" key="2">
    <citation type="journal article" date="2008" name="Nucleic Acids Res.">
        <title>The rice annotation project database (RAP-DB): 2008 update.</title>
        <authorList>
            <consortium name="The rice annotation project (RAP)"/>
        </authorList>
    </citation>
    <scope>GENOME REANNOTATION</scope>
    <source>
        <strain evidence="3">cv. Nipponbare</strain>
    </source>
</reference>
<dbReference type="EMBL" id="AP005738">
    <property type="protein sequence ID" value="BAD23554.1"/>
    <property type="molecule type" value="Genomic_DNA"/>
</dbReference>
<gene>
    <name evidence="2" type="primary">OSJNBb0066C12.15</name>
</gene>
<organism evidence="2 3">
    <name type="scientific">Oryza sativa subsp. japonica</name>
    <name type="common">Rice</name>
    <dbReference type="NCBI Taxonomy" id="39947"/>
    <lineage>
        <taxon>Eukaryota</taxon>
        <taxon>Viridiplantae</taxon>
        <taxon>Streptophyta</taxon>
        <taxon>Embryophyta</taxon>
        <taxon>Tracheophyta</taxon>
        <taxon>Spermatophyta</taxon>
        <taxon>Magnoliopsida</taxon>
        <taxon>Liliopsida</taxon>
        <taxon>Poales</taxon>
        <taxon>Poaceae</taxon>
        <taxon>BOP clade</taxon>
        <taxon>Oryzoideae</taxon>
        <taxon>Oryzeae</taxon>
        <taxon>Oryzinae</taxon>
        <taxon>Oryza</taxon>
        <taxon>Oryza sativa</taxon>
    </lineage>
</organism>
<evidence type="ECO:0000256" key="1">
    <source>
        <dbReference type="SAM" id="MobiDB-lite"/>
    </source>
</evidence>
<dbReference type="AlphaFoldDB" id="Q6K316"/>
<protein>
    <submittedName>
        <fullName evidence="2">Uncharacterized protein</fullName>
    </submittedName>
</protein>
<feature type="region of interest" description="Disordered" evidence="1">
    <location>
        <begin position="1"/>
        <end position="49"/>
    </location>
</feature>